<sequence>VYLDYTTNYSSRVLGITGVNANSTISWGAYSAKKRDLVDITKEFPSAVLQSDETVQYSPWPIWLPATYISPDLGVVLPVWLMRYNGYAANTLVSGNPDTIFSSSMSISQLDLFLAKLTVTTNGFIALIDGTGIMLASSLPNISRNSTTFERYPAIGNSNSLLSTAATYLAKSYGTNSSQVQSITKTSNLQTAFNDGSDDILVNAGWIYNATTGLEILILLVIPSNDFESEIRQTIKNAIIAIVVICIGGLILAISFAWFISQPLRKLTKSMEEASNFDFSVLKEGYLKERSYIREIGAMQTVFNTMLVKFAAAIKSNQNLMKGTANSKLSAPTSKSGVDGKSNVRTTEIGGA</sequence>
<keyword evidence="2" id="KW-0812">Transmembrane</keyword>
<gene>
    <name evidence="3" type="ORF">HK100_004823</name>
</gene>
<feature type="region of interest" description="Disordered" evidence="1">
    <location>
        <begin position="325"/>
        <end position="352"/>
    </location>
</feature>
<comment type="caution">
    <text evidence="3">The sequence shown here is derived from an EMBL/GenBank/DDBJ whole genome shotgun (WGS) entry which is preliminary data.</text>
</comment>
<dbReference type="Gene3D" id="6.10.340.10">
    <property type="match status" value="1"/>
</dbReference>
<name>A0AAD5STH1_9FUNG</name>
<proteinExistence type="predicted"/>
<evidence type="ECO:0000256" key="2">
    <source>
        <dbReference type="SAM" id="Phobius"/>
    </source>
</evidence>
<accession>A0AAD5STH1</accession>
<protein>
    <recommendedName>
        <fullName evidence="5">HAMP domain-containing protein</fullName>
    </recommendedName>
</protein>
<feature type="non-terminal residue" evidence="3">
    <location>
        <position position="1"/>
    </location>
</feature>
<keyword evidence="2" id="KW-0472">Membrane</keyword>
<dbReference type="AlphaFoldDB" id="A0AAD5STH1"/>
<feature type="transmembrane region" description="Helical" evidence="2">
    <location>
        <begin position="238"/>
        <end position="261"/>
    </location>
</feature>
<keyword evidence="2" id="KW-1133">Transmembrane helix</keyword>
<evidence type="ECO:0000313" key="3">
    <source>
        <dbReference type="EMBL" id="KAJ3099862.1"/>
    </source>
</evidence>
<evidence type="ECO:0000256" key="1">
    <source>
        <dbReference type="SAM" id="MobiDB-lite"/>
    </source>
</evidence>
<dbReference type="EMBL" id="JADGJH010002321">
    <property type="protein sequence ID" value="KAJ3099862.1"/>
    <property type="molecule type" value="Genomic_DNA"/>
</dbReference>
<feature type="compositionally biased region" description="Polar residues" evidence="1">
    <location>
        <begin position="325"/>
        <end position="336"/>
    </location>
</feature>
<organism evidence="3 4">
    <name type="scientific">Physocladia obscura</name>
    <dbReference type="NCBI Taxonomy" id="109957"/>
    <lineage>
        <taxon>Eukaryota</taxon>
        <taxon>Fungi</taxon>
        <taxon>Fungi incertae sedis</taxon>
        <taxon>Chytridiomycota</taxon>
        <taxon>Chytridiomycota incertae sedis</taxon>
        <taxon>Chytridiomycetes</taxon>
        <taxon>Chytridiales</taxon>
        <taxon>Chytriomycetaceae</taxon>
        <taxon>Physocladia</taxon>
    </lineage>
</organism>
<evidence type="ECO:0008006" key="5">
    <source>
        <dbReference type="Google" id="ProtNLM"/>
    </source>
</evidence>
<evidence type="ECO:0000313" key="4">
    <source>
        <dbReference type="Proteomes" id="UP001211907"/>
    </source>
</evidence>
<dbReference type="Proteomes" id="UP001211907">
    <property type="component" value="Unassembled WGS sequence"/>
</dbReference>
<keyword evidence="4" id="KW-1185">Reference proteome</keyword>
<reference evidence="3" key="1">
    <citation type="submission" date="2020-05" db="EMBL/GenBank/DDBJ databases">
        <title>Phylogenomic resolution of chytrid fungi.</title>
        <authorList>
            <person name="Stajich J.E."/>
            <person name="Amses K."/>
            <person name="Simmons R."/>
            <person name="Seto K."/>
            <person name="Myers J."/>
            <person name="Bonds A."/>
            <person name="Quandt C.A."/>
            <person name="Barry K."/>
            <person name="Liu P."/>
            <person name="Grigoriev I."/>
            <person name="Longcore J.E."/>
            <person name="James T.Y."/>
        </authorList>
    </citation>
    <scope>NUCLEOTIDE SEQUENCE</scope>
    <source>
        <strain evidence="3">JEL0513</strain>
    </source>
</reference>